<gene>
    <name evidence="3" type="ORF">GCM10010082_11930</name>
</gene>
<dbReference type="Pfam" id="PF00795">
    <property type="entry name" value="CN_hydrolase"/>
    <property type="match status" value="1"/>
</dbReference>
<dbReference type="RefSeq" id="WP_189516154.1">
    <property type="nucleotide sequence ID" value="NZ_BMZM01000002.1"/>
</dbReference>
<feature type="domain" description="CN hydrolase" evidence="2">
    <location>
        <begin position="8"/>
        <end position="243"/>
    </location>
</feature>
<sequence>MTGSTHDITIALAQLPVIRGAIADNLAAHLRYIEQAARHGADVVMFPELSLIGYEPDLLTSLAMSSDDDVFDTLSAAAATNNLVVIAGCPLINDGSRPHIGAVLCFPSGERMLYAKQHLHDGEAAYCAPGHADCLFTVNGVRIALAVCADFAHPAHAEAAAARNAQVYLVSALISQSGYDVDVELLAGIARRHQLLVLLSNHISNTGGWQTCGRSGGWNASGERVTGAEGSDACLVLCTIRDGVLEGTSVCYCDGRRILTDILVAASKSPPNGGLFRDALFEIRAAAGQQQPSRDRCR</sequence>
<organism evidence="3 4">
    <name type="scientific">Kushneria pakistanensis</name>
    <dbReference type="NCBI Taxonomy" id="1508770"/>
    <lineage>
        <taxon>Bacteria</taxon>
        <taxon>Pseudomonadati</taxon>
        <taxon>Pseudomonadota</taxon>
        <taxon>Gammaproteobacteria</taxon>
        <taxon>Oceanospirillales</taxon>
        <taxon>Halomonadaceae</taxon>
        <taxon>Kushneria</taxon>
    </lineage>
</organism>
<dbReference type="PROSITE" id="PS50263">
    <property type="entry name" value="CN_HYDROLASE"/>
    <property type="match status" value="1"/>
</dbReference>
<dbReference type="GO" id="GO:0016787">
    <property type="term" value="F:hydrolase activity"/>
    <property type="evidence" value="ECO:0007669"/>
    <property type="project" value="UniProtKB-KW"/>
</dbReference>
<dbReference type="PANTHER" id="PTHR43674">
    <property type="entry name" value="NITRILASE C965.09-RELATED"/>
    <property type="match status" value="1"/>
</dbReference>
<evidence type="ECO:0000256" key="1">
    <source>
        <dbReference type="ARBA" id="ARBA00022801"/>
    </source>
</evidence>
<accession>A0ABQ3FEZ7</accession>
<dbReference type="InterPro" id="IPR003010">
    <property type="entry name" value="C-N_Hydrolase"/>
</dbReference>
<dbReference type="CDD" id="cd07197">
    <property type="entry name" value="nitrilase"/>
    <property type="match status" value="1"/>
</dbReference>
<dbReference type="EMBL" id="BMZM01000002">
    <property type="protein sequence ID" value="GHC21755.1"/>
    <property type="molecule type" value="Genomic_DNA"/>
</dbReference>
<evidence type="ECO:0000313" key="3">
    <source>
        <dbReference type="EMBL" id="GHC21755.1"/>
    </source>
</evidence>
<proteinExistence type="predicted"/>
<evidence type="ECO:0000259" key="2">
    <source>
        <dbReference type="PROSITE" id="PS50263"/>
    </source>
</evidence>
<keyword evidence="1 3" id="KW-0378">Hydrolase</keyword>
<dbReference type="InterPro" id="IPR050345">
    <property type="entry name" value="Aliph_Amidase/BUP"/>
</dbReference>
<dbReference type="SUPFAM" id="SSF56317">
    <property type="entry name" value="Carbon-nitrogen hydrolase"/>
    <property type="match status" value="1"/>
</dbReference>
<dbReference type="InterPro" id="IPR036526">
    <property type="entry name" value="C-N_Hydrolase_sf"/>
</dbReference>
<protein>
    <submittedName>
        <fullName evidence="3">Hydrolase</fullName>
    </submittedName>
</protein>
<dbReference type="Gene3D" id="3.60.110.10">
    <property type="entry name" value="Carbon-nitrogen hydrolase"/>
    <property type="match status" value="1"/>
</dbReference>
<reference evidence="4" key="1">
    <citation type="journal article" date="2019" name="Int. J. Syst. Evol. Microbiol.">
        <title>The Global Catalogue of Microorganisms (GCM) 10K type strain sequencing project: providing services to taxonomists for standard genome sequencing and annotation.</title>
        <authorList>
            <consortium name="The Broad Institute Genomics Platform"/>
            <consortium name="The Broad Institute Genome Sequencing Center for Infectious Disease"/>
            <person name="Wu L."/>
            <person name="Ma J."/>
        </authorList>
    </citation>
    <scope>NUCLEOTIDE SEQUENCE [LARGE SCALE GENOMIC DNA]</scope>
    <source>
        <strain evidence="4">KCTC 42082</strain>
    </source>
</reference>
<comment type="caution">
    <text evidence="3">The sequence shown here is derived from an EMBL/GenBank/DDBJ whole genome shotgun (WGS) entry which is preliminary data.</text>
</comment>
<name>A0ABQ3FEZ7_9GAMM</name>
<dbReference type="Proteomes" id="UP000604243">
    <property type="component" value="Unassembled WGS sequence"/>
</dbReference>
<dbReference type="PANTHER" id="PTHR43674:SF2">
    <property type="entry name" value="BETA-UREIDOPROPIONASE"/>
    <property type="match status" value="1"/>
</dbReference>
<evidence type="ECO:0000313" key="4">
    <source>
        <dbReference type="Proteomes" id="UP000604243"/>
    </source>
</evidence>
<keyword evidence="4" id="KW-1185">Reference proteome</keyword>